<dbReference type="Gene3D" id="1.20.1250.20">
    <property type="entry name" value="MFS general substrate transporter like domains"/>
    <property type="match status" value="1"/>
</dbReference>
<accession>A0A6V8K5C3</accession>
<evidence type="ECO:0000256" key="4">
    <source>
        <dbReference type="ARBA" id="ARBA00022692"/>
    </source>
</evidence>
<keyword evidence="6 8" id="KW-0472">Membrane</keyword>
<feature type="transmembrane region" description="Helical" evidence="8">
    <location>
        <begin position="355"/>
        <end position="377"/>
    </location>
</feature>
<feature type="transmembrane region" description="Helical" evidence="8">
    <location>
        <begin position="398"/>
        <end position="420"/>
    </location>
</feature>
<feature type="transmembrane region" description="Helical" evidence="8">
    <location>
        <begin position="74"/>
        <end position="92"/>
    </location>
</feature>
<feature type="compositionally biased region" description="Basic and acidic residues" evidence="7">
    <location>
        <begin position="477"/>
        <end position="488"/>
    </location>
</feature>
<dbReference type="PANTHER" id="PTHR42718:SF46">
    <property type="entry name" value="BLR6921 PROTEIN"/>
    <property type="match status" value="1"/>
</dbReference>
<comment type="subcellular location">
    <subcellularLocation>
        <location evidence="1">Cell membrane</location>
        <topology evidence="1">Multi-pass membrane protein</topology>
    </subcellularLocation>
</comment>
<feature type="transmembrane region" description="Helical" evidence="8">
    <location>
        <begin position="132"/>
        <end position="151"/>
    </location>
</feature>
<evidence type="ECO:0000256" key="3">
    <source>
        <dbReference type="ARBA" id="ARBA00022475"/>
    </source>
</evidence>
<dbReference type="InterPro" id="IPR036259">
    <property type="entry name" value="MFS_trans_sf"/>
</dbReference>
<dbReference type="CDD" id="cd17321">
    <property type="entry name" value="MFS_MMR_MDR_like"/>
    <property type="match status" value="1"/>
</dbReference>
<keyword evidence="2" id="KW-0813">Transport</keyword>
<dbReference type="GO" id="GO:0005886">
    <property type="term" value="C:plasma membrane"/>
    <property type="evidence" value="ECO:0007669"/>
    <property type="project" value="UniProtKB-SubCell"/>
</dbReference>
<evidence type="ECO:0000256" key="6">
    <source>
        <dbReference type="ARBA" id="ARBA00023136"/>
    </source>
</evidence>
<feature type="transmembrane region" description="Helical" evidence="8">
    <location>
        <begin position="104"/>
        <end position="125"/>
    </location>
</feature>
<evidence type="ECO:0000256" key="8">
    <source>
        <dbReference type="SAM" id="Phobius"/>
    </source>
</evidence>
<feature type="transmembrane region" description="Helical" evidence="8">
    <location>
        <begin position="426"/>
        <end position="445"/>
    </location>
</feature>
<evidence type="ECO:0000313" key="11">
    <source>
        <dbReference type="Proteomes" id="UP000482800"/>
    </source>
</evidence>
<dbReference type="SUPFAM" id="SSF103473">
    <property type="entry name" value="MFS general substrate transporter"/>
    <property type="match status" value="1"/>
</dbReference>
<feature type="region of interest" description="Disordered" evidence="7">
    <location>
        <begin position="454"/>
        <end position="488"/>
    </location>
</feature>
<evidence type="ECO:0000256" key="2">
    <source>
        <dbReference type="ARBA" id="ARBA00022448"/>
    </source>
</evidence>
<feature type="domain" description="Major facilitator superfamily (MFS) profile" evidence="9">
    <location>
        <begin position="8"/>
        <end position="449"/>
    </location>
</feature>
<feature type="transmembrane region" description="Helical" evidence="8">
    <location>
        <begin position="323"/>
        <end position="343"/>
    </location>
</feature>
<sequence>MGTRARWTVIALCAAQFVLILDVVIINVAIPSIRSDLGLLDSRVQLTAAAYTVTFGSLLIVCGRAGDILGRRRLLLAGLSVFVVASIVAGAAQSDWQLFAARGLQGVGAAMVSANALAAITASLAEGTERNWALGLWAGVGSAGAIAGQLVGGAVTQFLGWRWIFFINVPIGLSVVVALAWLVPHRRERERPRMDLGGALLLAAGLAAAILALSWLAEGGARGRSLAAATAAAALLAAFAIVERRQPAPVLRFALLRLPGVRAANATLLLNAGALGATLFFLTLYLQVVLGYPPLAVGAAFAPVTLLILLLSPRAAKLTTRFGVRRLLTTGLALLAAGALLLARLPAGGDYWTDVLPGMILLALGSGLAYAPTYIAASTGVARGEQGAASGLVNSAQEIGAAVGLSVLAAVASGFGGSALVAGYRAGLVGAAAMFAAAAAVAVTVPRALGRAAATEPPAHPVIEGEATQMTGASRGPEPESALREGDR</sequence>
<protein>
    <submittedName>
        <fullName evidence="10">MFS transporter</fullName>
    </submittedName>
</protein>
<dbReference type="AlphaFoldDB" id="A0A6V8K5C3"/>
<evidence type="ECO:0000256" key="5">
    <source>
        <dbReference type="ARBA" id="ARBA00022989"/>
    </source>
</evidence>
<evidence type="ECO:0000256" key="1">
    <source>
        <dbReference type="ARBA" id="ARBA00004651"/>
    </source>
</evidence>
<dbReference type="GO" id="GO:0022857">
    <property type="term" value="F:transmembrane transporter activity"/>
    <property type="evidence" value="ECO:0007669"/>
    <property type="project" value="InterPro"/>
</dbReference>
<feature type="transmembrane region" description="Helical" evidence="8">
    <location>
        <begin position="7"/>
        <end position="30"/>
    </location>
</feature>
<evidence type="ECO:0000313" key="10">
    <source>
        <dbReference type="EMBL" id="GFJ77176.1"/>
    </source>
</evidence>
<feature type="transmembrane region" description="Helical" evidence="8">
    <location>
        <begin position="163"/>
        <end position="184"/>
    </location>
</feature>
<dbReference type="InterPro" id="IPR020846">
    <property type="entry name" value="MFS_dom"/>
</dbReference>
<feature type="transmembrane region" description="Helical" evidence="8">
    <location>
        <begin position="263"/>
        <end position="286"/>
    </location>
</feature>
<feature type="transmembrane region" description="Helical" evidence="8">
    <location>
        <begin position="223"/>
        <end position="242"/>
    </location>
</feature>
<keyword evidence="5 8" id="KW-1133">Transmembrane helix</keyword>
<reference evidence="10 11" key="2">
    <citation type="submission" date="2020-03" db="EMBL/GenBank/DDBJ databases">
        <authorList>
            <person name="Ichikawa N."/>
            <person name="Kimura A."/>
            <person name="Kitahashi Y."/>
            <person name="Uohara A."/>
        </authorList>
    </citation>
    <scope>NUCLEOTIDE SEQUENCE [LARGE SCALE GENOMIC DNA]</scope>
    <source>
        <strain evidence="10 11">NBRC 108639</strain>
    </source>
</reference>
<dbReference type="PRINTS" id="PR01036">
    <property type="entry name" value="TCRTETB"/>
</dbReference>
<name>A0A6V8K5C3_9ACTN</name>
<dbReference type="Gene3D" id="1.20.1720.10">
    <property type="entry name" value="Multidrug resistance protein D"/>
    <property type="match status" value="1"/>
</dbReference>
<dbReference type="PROSITE" id="PS50850">
    <property type="entry name" value="MFS"/>
    <property type="match status" value="1"/>
</dbReference>
<dbReference type="PANTHER" id="PTHR42718">
    <property type="entry name" value="MAJOR FACILITATOR SUPERFAMILY MULTIDRUG TRANSPORTER MFSC"/>
    <property type="match status" value="1"/>
</dbReference>
<feature type="transmembrane region" description="Helical" evidence="8">
    <location>
        <begin position="196"/>
        <end position="217"/>
    </location>
</feature>
<keyword evidence="3" id="KW-1003">Cell membrane</keyword>
<evidence type="ECO:0000256" key="7">
    <source>
        <dbReference type="SAM" id="MobiDB-lite"/>
    </source>
</evidence>
<dbReference type="EMBL" id="BLPF01000001">
    <property type="protein sequence ID" value="GFJ77176.1"/>
    <property type="molecule type" value="Genomic_DNA"/>
</dbReference>
<dbReference type="Proteomes" id="UP000482800">
    <property type="component" value="Unassembled WGS sequence"/>
</dbReference>
<evidence type="ECO:0000259" key="9">
    <source>
        <dbReference type="PROSITE" id="PS50850"/>
    </source>
</evidence>
<keyword evidence="4 8" id="KW-0812">Transmembrane</keyword>
<reference evidence="10 11" key="1">
    <citation type="submission" date="2020-03" db="EMBL/GenBank/DDBJ databases">
        <title>Whole genome shotgun sequence of Phytohabitans houttuyneae NBRC 108639.</title>
        <authorList>
            <person name="Komaki H."/>
            <person name="Tamura T."/>
        </authorList>
    </citation>
    <scope>NUCLEOTIDE SEQUENCE [LARGE SCALE GENOMIC DNA]</scope>
    <source>
        <strain evidence="10 11">NBRC 108639</strain>
    </source>
</reference>
<keyword evidence="11" id="KW-1185">Reference proteome</keyword>
<feature type="transmembrane region" description="Helical" evidence="8">
    <location>
        <begin position="292"/>
        <end position="311"/>
    </location>
</feature>
<gene>
    <name evidence="10" type="ORF">Phou_013560</name>
</gene>
<feature type="transmembrane region" description="Helical" evidence="8">
    <location>
        <begin position="42"/>
        <end position="62"/>
    </location>
</feature>
<proteinExistence type="predicted"/>
<dbReference type="Pfam" id="PF07690">
    <property type="entry name" value="MFS_1"/>
    <property type="match status" value="1"/>
</dbReference>
<comment type="caution">
    <text evidence="10">The sequence shown here is derived from an EMBL/GenBank/DDBJ whole genome shotgun (WGS) entry which is preliminary data.</text>
</comment>
<organism evidence="10 11">
    <name type="scientific">Phytohabitans houttuyneae</name>
    <dbReference type="NCBI Taxonomy" id="1076126"/>
    <lineage>
        <taxon>Bacteria</taxon>
        <taxon>Bacillati</taxon>
        <taxon>Actinomycetota</taxon>
        <taxon>Actinomycetes</taxon>
        <taxon>Micromonosporales</taxon>
        <taxon>Micromonosporaceae</taxon>
    </lineage>
</organism>
<dbReference type="InterPro" id="IPR011701">
    <property type="entry name" value="MFS"/>
</dbReference>